<gene>
    <name evidence="1" type="primary">10</name>
    <name evidence="1" type="ORF">SEA_SHARKBOY_10</name>
</gene>
<protein>
    <submittedName>
        <fullName evidence="1">Uncharacterized protein</fullName>
    </submittedName>
</protein>
<name>A0A516KU93_9CAUD</name>
<evidence type="ECO:0000313" key="2">
    <source>
        <dbReference type="Proteomes" id="UP000319285"/>
    </source>
</evidence>
<proteinExistence type="predicted"/>
<dbReference type="EMBL" id="MN062717">
    <property type="protein sequence ID" value="QDP45246.1"/>
    <property type="molecule type" value="Genomic_DNA"/>
</dbReference>
<evidence type="ECO:0000313" key="1">
    <source>
        <dbReference type="EMBL" id="QDP45246.1"/>
    </source>
</evidence>
<organism evidence="1 2">
    <name type="scientific">Microbacterium phage Sharkboy</name>
    <dbReference type="NCBI Taxonomy" id="2590938"/>
    <lineage>
        <taxon>Viruses</taxon>
        <taxon>Duplodnaviria</taxon>
        <taxon>Heunggongvirae</taxon>
        <taxon>Uroviricota</taxon>
        <taxon>Caudoviricetes</taxon>
        <taxon>Dismasvirus</taxon>
        <taxon>Dismasvirus dismas</taxon>
    </lineage>
</organism>
<sequence length="85" mass="9500">MLPQKIRVNSEGLIALLKSPEVQADLRARGERIQAALPDDDGQEWPLSEFLGHDRAQVVVRTGNYAARRSAAEDMAFQRALDRGR</sequence>
<reference evidence="1 2" key="1">
    <citation type="submission" date="2019-06" db="EMBL/GenBank/DDBJ databases">
        <authorList>
            <person name="Brown A."/>
            <person name="Cleveland K."/>
            <person name="Dibble R."/>
            <person name="Kelso C."/>
            <person name="Luciani P."/>
            <person name="Martinez J."/>
            <person name="Moore S."/>
            <person name="Norman G."/>
            <person name="Paige C."/>
            <person name="Vining M."/>
            <person name="Werley R."/>
            <person name="Semaan N."/>
            <person name="Chung H."/>
            <person name="Caruso S.M."/>
            <person name="Garlena R.A."/>
            <person name="Russell D.A."/>
            <person name="Pope W.H."/>
            <person name="Jacobs-Sera D."/>
            <person name="Hatfull G.F."/>
        </authorList>
    </citation>
    <scope>NUCLEOTIDE SEQUENCE [LARGE SCALE GENOMIC DNA]</scope>
</reference>
<dbReference type="Proteomes" id="UP000319285">
    <property type="component" value="Segment"/>
</dbReference>
<accession>A0A516KU93</accession>